<dbReference type="PANTHER" id="PTHR36805">
    <property type="entry name" value="AGENET DOMAIN-CONTAINING PROTEIN"/>
    <property type="match status" value="1"/>
</dbReference>
<dbReference type="EnsemblPlants" id="OPUNC05G02570.1">
    <property type="protein sequence ID" value="OPUNC05G02570.1"/>
    <property type="gene ID" value="OPUNC05G02570"/>
</dbReference>
<protein>
    <recommendedName>
        <fullName evidence="2">Agenet domain-containing protein</fullName>
    </recommendedName>
</protein>
<evidence type="ECO:0000313" key="4">
    <source>
        <dbReference type="Proteomes" id="UP000026962"/>
    </source>
</evidence>
<keyword evidence="4" id="KW-1185">Reference proteome</keyword>
<accession>A0A0E0KYA5</accession>
<dbReference type="SMART" id="SM00743">
    <property type="entry name" value="Agenet"/>
    <property type="match status" value="1"/>
</dbReference>
<dbReference type="Pfam" id="PF05641">
    <property type="entry name" value="Agenet"/>
    <property type="match status" value="1"/>
</dbReference>
<proteinExistence type="predicted"/>
<dbReference type="Proteomes" id="UP000026962">
    <property type="component" value="Chromosome 5"/>
</dbReference>
<evidence type="ECO:0000256" key="1">
    <source>
        <dbReference type="SAM" id="MobiDB-lite"/>
    </source>
</evidence>
<feature type="region of interest" description="Disordered" evidence="1">
    <location>
        <begin position="188"/>
        <end position="210"/>
    </location>
</feature>
<dbReference type="STRING" id="4537.A0A0E0KYA5"/>
<feature type="compositionally biased region" description="Acidic residues" evidence="1">
    <location>
        <begin position="193"/>
        <end position="210"/>
    </location>
</feature>
<dbReference type="PANTHER" id="PTHR36805:SF7">
    <property type="entry name" value="AGENET DOMAIN-CONTAINING PROTEIN"/>
    <property type="match status" value="1"/>
</dbReference>
<reference evidence="3" key="1">
    <citation type="submission" date="2015-04" db="UniProtKB">
        <authorList>
            <consortium name="EnsemblPlants"/>
        </authorList>
    </citation>
    <scope>IDENTIFICATION</scope>
</reference>
<dbReference type="InterPro" id="IPR008395">
    <property type="entry name" value="Agenet-like_dom"/>
</dbReference>
<feature type="domain" description="Agenet" evidence="2">
    <location>
        <begin position="101"/>
        <end position="161"/>
    </location>
</feature>
<evidence type="ECO:0000313" key="3">
    <source>
        <dbReference type="EnsemblPlants" id="OPUNC05G02570.1"/>
    </source>
</evidence>
<name>A0A0E0KYA5_ORYPU</name>
<dbReference type="InterPro" id="IPR014002">
    <property type="entry name" value="Agenet_dom_plant"/>
</dbReference>
<sequence length="210" mass="24284">MESESKSFIDGYKGAWFRCKINDMRVTETGSFEYLLEYLDYPDEEKTWTEVFEKNPAYGKRNSNVVRERECMLRPSYPELYRVDQVPEQFPKSNVIVSVCDTPKVGDLVEWLSEGSYWTAKITKLLSEDMVKVQLLKPPIGEGGYYSAYCKDIRPALDWCLEKGWTVPLSQANGRCWHAAHLIHHRSDTELSGSDEESTSDDDEEECRNP</sequence>
<dbReference type="Gramene" id="OPUNC05G02570.1">
    <property type="protein sequence ID" value="OPUNC05G02570.1"/>
    <property type="gene ID" value="OPUNC05G02570"/>
</dbReference>
<dbReference type="eggNOG" id="ENOG502QWQ5">
    <property type="taxonomic scope" value="Eukaryota"/>
</dbReference>
<dbReference type="HOGENOM" id="CLU_049518_2_1_1"/>
<dbReference type="OMA" id="KEWIMVR"/>
<reference evidence="3" key="2">
    <citation type="submission" date="2018-05" db="EMBL/GenBank/DDBJ databases">
        <title>OpunRS2 (Oryza punctata Reference Sequence Version 2).</title>
        <authorList>
            <person name="Zhang J."/>
            <person name="Kudrna D."/>
            <person name="Lee S."/>
            <person name="Talag J."/>
            <person name="Welchert J."/>
            <person name="Wing R.A."/>
        </authorList>
    </citation>
    <scope>NUCLEOTIDE SEQUENCE [LARGE SCALE GENOMIC DNA]</scope>
</reference>
<evidence type="ECO:0000259" key="2">
    <source>
        <dbReference type="SMART" id="SM00743"/>
    </source>
</evidence>
<dbReference type="AlphaFoldDB" id="A0A0E0KYA5"/>
<organism evidence="3">
    <name type="scientific">Oryza punctata</name>
    <name type="common">Red rice</name>
    <dbReference type="NCBI Taxonomy" id="4537"/>
    <lineage>
        <taxon>Eukaryota</taxon>
        <taxon>Viridiplantae</taxon>
        <taxon>Streptophyta</taxon>
        <taxon>Embryophyta</taxon>
        <taxon>Tracheophyta</taxon>
        <taxon>Spermatophyta</taxon>
        <taxon>Magnoliopsida</taxon>
        <taxon>Liliopsida</taxon>
        <taxon>Poales</taxon>
        <taxon>Poaceae</taxon>
        <taxon>BOP clade</taxon>
        <taxon>Oryzoideae</taxon>
        <taxon>Oryzeae</taxon>
        <taxon>Oryzinae</taxon>
        <taxon>Oryza</taxon>
    </lineage>
</organism>